<reference evidence="4 5" key="1">
    <citation type="submission" date="2023-06" db="EMBL/GenBank/DDBJ databases">
        <title>Five Gram-positive bacteria isolated from mangrove sediments in Shenzhen, Guangdong, China.</title>
        <authorList>
            <person name="Yu S."/>
            <person name="Zheng W."/>
            <person name="Huang Y."/>
        </authorList>
    </citation>
    <scope>NUCLEOTIDE SEQUENCE [LARGE SCALE GENOMIC DNA]</scope>
    <source>
        <strain evidence="4 5">SaN35-3</strain>
    </source>
</reference>
<keyword evidence="5" id="KW-1185">Reference proteome</keyword>
<evidence type="ECO:0000259" key="2">
    <source>
        <dbReference type="PROSITE" id="PS50110"/>
    </source>
</evidence>
<dbReference type="InterPro" id="IPR007492">
    <property type="entry name" value="LytTR_DNA-bd_dom"/>
</dbReference>
<evidence type="ECO:0000259" key="3">
    <source>
        <dbReference type="PROSITE" id="PS50930"/>
    </source>
</evidence>
<proteinExistence type="predicted"/>
<dbReference type="InterPro" id="IPR001789">
    <property type="entry name" value="Sig_transdc_resp-reg_receiver"/>
</dbReference>
<feature type="domain" description="Response regulatory" evidence="2">
    <location>
        <begin position="4"/>
        <end position="118"/>
    </location>
</feature>
<dbReference type="SMART" id="SM00448">
    <property type="entry name" value="REC"/>
    <property type="match status" value="1"/>
</dbReference>
<dbReference type="InterPro" id="IPR011006">
    <property type="entry name" value="CheY-like_superfamily"/>
</dbReference>
<comment type="caution">
    <text evidence="1">Lacks conserved residue(s) required for the propagation of feature annotation.</text>
</comment>
<evidence type="ECO:0000256" key="1">
    <source>
        <dbReference type="PROSITE-ProRule" id="PRU00169"/>
    </source>
</evidence>
<dbReference type="SUPFAM" id="SSF52172">
    <property type="entry name" value="CheY-like"/>
    <property type="match status" value="1"/>
</dbReference>
<sequence>MSINILMIDDHEETIENLYSFLTLLSEVDKVYFSNHLPEISEALYKQHIDIIMVNIHATTVDGFLLCRNIIKTHPSVQLILTAQHKGDAIKGYEVDAVDYLVQPVNLNKLYLSIYKAISRIRTTDKQDRIGIKIKSSIKFVSINDIVFIERQGKKTFIFLTDNERIETNESLSALELRLQKYRFFRPHQSYLVSLNKIDEISPDPYMKSYNIKVSGSSDLVKVSKSKYQPLIKQLSI</sequence>
<dbReference type="PROSITE" id="PS50110">
    <property type="entry name" value="RESPONSE_REGULATORY"/>
    <property type="match status" value="1"/>
</dbReference>
<evidence type="ECO:0000313" key="5">
    <source>
        <dbReference type="Proteomes" id="UP001197974"/>
    </source>
</evidence>
<dbReference type="EMBL" id="CP129013">
    <property type="protein sequence ID" value="WLR43035.1"/>
    <property type="molecule type" value="Genomic_DNA"/>
</dbReference>
<dbReference type="PANTHER" id="PTHR37299">
    <property type="entry name" value="TRANSCRIPTIONAL REGULATOR-RELATED"/>
    <property type="match status" value="1"/>
</dbReference>
<dbReference type="Gene3D" id="3.40.50.2300">
    <property type="match status" value="1"/>
</dbReference>
<gene>
    <name evidence="4" type="ORF">LC087_02100</name>
</gene>
<dbReference type="Gene3D" id="2.40.50.1020">
    <property type="entry name" value="LytTr DNA-binding domain"/>
    <property type="match status" value="1"/>
</dbReference>
<name>A0ABY9JX83_9BACI</name>
<dbReference type="SMART" id="SM00850">
    <property type="entry name" value="LytTR"/>
    <property type="match status" value="1"/>
</dbReference>
<dbReference type="PANTHER" id="PTHR37299:SF1">
    <property type="entry name" value="STAGE 0 SPORULATION PROTEIN A HOMOLOG"/>
    <property type="match status" value="1"/>
</dbReference>
<dbReference type="InterPro" id="IPR046947">
    <property type="entry name" value="LytR-like"/>
</dbReference>
<dbReference type="Pfam" id="PF04397">
    <property type="entry name" value="LytTR"/>
    <property type="match status" value="1"/>
</dbReference>
<organism evidence="4 5">
    <name type="scientific">Bacillus carboniphilus</name>
    <dbReference type="NCBI Taxonomy" id="86663"/>
    <lineage>
        <taxon>Bacteria</taxon>
        <taxon>Bacillati</taxon>
        <taxon>Bacillota</taxon>
        <taxon>Bacilli</taxon>
        <taxon>Bacillales</taxon>
        <taxon>Bacillaceae</taxon>
        <taxon>Bacillus</taxon>
    </lineage>
</organism>
<dbReference type="RefSeq" id="WP_226538853.1">
    <property type="nucleotide sequence ID" value="NZ_CP129013.1"/>
</dbReference>
<feature type="domain" description="HTH LytTR-type" evidence="3">
    <location>
        <begin position="130"/>
        <end position="237"/>
    </location>
</feature>
<dbReference type="Proteomes" id="UP001197974">
    <property type="component" value="Chromosome"/>
</dbReference>
<dbReference type="PROSITE" id="PS50930">
    <property type="entry name" value="HTH_LYTTR"/>
    <property type="match status" value="1"/>
</dbReference>
<accession>A0ABY9JX83</accession>
<dbReference type="Pfam" id="PF00072">
    <property type="entry name" value="Response_reg"/>
    <property type="match status" value="1"/>
</dbReference>
<keyword evidence="4" id="KW-0238">DNA-binding</keyword>
<evidence type="ECO:0000313" key="4">
    <source>
        <dbReference type="EMBL" id="WLR43035.1"/>
    </source>
</evidence>
<protein>
    <submittedName>
        <fullName evidence="4">LytTR family DNA-binding domain-containing protein</fullName>
    </submittedName>
</protein>
<dbReference type="GO" id="GO:0003677">
    <property type="term" value="F:DNA binding"/>
    <property type="evidence" value="ECO:0007669"/>
    <property type="project" value="UniProtKB-KW"/>
</dbReference>